<dbReference type="EMBL" id="RCHU01000597">
    <property type="protein sequence ID" value="TKS00720.1"/>
    <property type="molecule type" value="Genomic_DNA"/>
</dbReference>
<accession>A0A4U5PTU2</accession>
<evidence type="ECO:0000256" key="1">
    <source>
        <dbReference type="ARBA" id="ARBA00000966"/>
    </source>
</evidence>
<keyword evidence="5 8" id="KW-0119">Carbohydrate metabolism</keyword>
<feature type="signal peptide" evidence="9">
    <location>
        <begin position="1"/>
        <end position="31"/>
    </location>
</feature>
<keyword evidence="4 9" id="KW-0136">Cellulose degradation</keyword>
<dbReference type="InterPro" id="IPR001701">
    <property type="entry name" value="Glyco_hydro_9"/>
</dbReference>
<keyword evidence="10" id="KW-1133">Transmembrane helix</keyword>
<keyword evidence="7 8" id="KW-0624">Polysaccharide degradation</keyword>
<dbReference type="InterPro" id="IPR008928">
    <property type="entry name" value="6-hairpin_glycosidase_sf"/>
</dbReference>
<dbReference type="Pfam" id="PF00759">
    <property type="entry name" value="Glyco_hydro_9"/>
    <property type="match status" value="1"/>
</dbReference>
<keyword evidence="10" id="KW-0812">Transmembrane</keyword>
<dbReference type="PANTHER" id="PTHR22298">
    <property type="entry name" value="ENDO-1,4-BETA-GLUCANASE"/>
    <property type="match status" value="1"/>
</dbReference>
<dbReference type="GO" id="GO:0008810">
    <property type="term" value="F:cellulase activity"/>
    <property type="evidence" value="ECO:0007669"/>
    <property type="project" value="UniProtKB-EC"/>
</dbReference>
<dbReference type="GO" id="GO:0030245">
    <property type="term" value="P:cellulose catabolic process"/>
    <property type="evidence" value="ECO:0007669"/>
    <property type="project" value="UniProtKB-KW"/>
</dbReference>
<dbReference type="InterPro" id="IPR018221">
    <property type="entry name" value="Glyco_hydro_9_His_AS"/>
</dbReference>
<comment type="catalytic activity">
    <reaction evidence="1 9">
        <text>Endohydrolysis of (1-&gt;4)-beta-D-glucosidic linkages in cellulose, lichenin and cereal beta-D-glucans.</text>
        <dbReference type="EC" id="3.2.1.4"/>
    </reaction>
</comment>
<feature type="chain" id="PRO_5021039980" description="Endoglucanase" evidence="9">
    <location>
        <begin position="32"/>
        <end position="719"/>
    </location>
</feature>
<protein>
    <recommendedName>
        <fullName evidence="9">Endoglucanase</fullName>
        <ecNumber evidence="9">3.2.1.4</ecNumber>
    </recommendedName>
</protein>
<evidence type="ECO:0000256" key="5">
    <source>
        <dbReference type="ARBA" id="ARBA00023277"/>
    </source>
</evidence>
<dbReference type="SUPFAM" id="SSF48208">
    <property type="entry name" value="Six-hairpin glycosidases"/>
    <property type="match status" value="1"/>
</dbReference>
<gene>
    <name evidence="12" type="ORF">D5086_0000181590</name>
</gene>
<evidence type="ECO:0000313" key="12">
    <source>
        <dbReference type="EMBL" id="TKS00720.1"/>
    </source>
</evidence>
<evidence type="ECO:0000256" key="8">
    <source>
        <dbReference type="PROSITE-ProRule" id="PRU10059"/>
    </source>
</evidence>
<keyword evidence="9" id="KW-0732">Signal</keyword>
<keyword evidence="6 8" id="KW-0326">Glycosidase</keyword>
<organism evidence="12">
    <name type="scientific">Populus alba</name>
    <name type="common">White poplar</name>
    <dbReference type="NCBI Taxonomy" id="43335"/>
    <lineage>
        <taxon>Eukaryota</taxon>
        <taxon>Viridiplantae</taxon>
        <taxon>Streptophyta</taxon>
        <taxon>Embryophyta</taxon>
        <taxon>Tracheophyta</taxon>
        <taxon>Spermatophyta</taxon>
        <taxon>Magnoliopsida</taxon>
        <taxon>eudicotyledons</taxon>
        <taxon>Gunneridae</taxon>
        <taxon>Pentapetalae</taxon>
        <taxon>rosids</taxon>
        <taxon>fabids</taxon>
        <taxon>Malpighiales</taxon>
        <taxon>Salicaceae</taxon>
        <taxon>Saliceae</taxon>
        <taxon>Populus</taxon>
    </lineage>
</organism>
<dbReference type="InterPro" id="IPR012341">
    <property type="entry name" value="6hp_glycosidase-like_sf"/>
</dbReference>
<dbReference type="EC" id="3.2.1.4" evidence="9"/>
<keyword evidence="10" id="KW-0472">Membrane</keyword>
<feature type="transmembrane region" description="Helical" evidence="10">
    <location>
        <begin position="173"/>
        <end position="194"/>
    </location>
</feature>
<name>A0A4U5PTU2_POPAL</name>
<evidence type="ECO:0000256" key="10">
    <source>
        <dbReference type="SAM" id="Phobius"/>
    </source>
</evidence>
<feature type="domain" description="Glycoside hydrolase family 9" evidence="11">
    <location>
        <begin position="210"/>
        <end position="683"/>
    </location>
</feature>
<evidence type="ECO:0000256" key="2">
    <source>
        <dbReference type="ARBA" id="ARBA00007072"/>
    </source>
</evidence>
<dbReference type="Gene3D" id="1.50.10.10">
    <property type="match status" value="1"/>
</dbReference>
<evidence type="ECO:0000256" key="9">
    <source>
        <dbReference type="RuleBase" id="RU361166"/>
    </source>
</evidence>
<evidence type="ECO:0000259" key="11">
    <source>
        <dbReference type="Pfam" id="PF00759"/>
    </source>
</evidence>
<reference evidence="12" key="1">
    <citation type="submission" date="2018-10" db="EMBL/GenBank/DDBJ databases">
        <title>Population genomic analysis revealed the cold adaptation of white poplar.</title>
        <authorList>
            <person name="Liu Y.-J."/>
        </authorList>
    </citation>
    <scope>NUCLEOTIDE SEQUENCE [LARGE SCALE GENOMIC DNA]</scope>
    <source>
        <strain evidence="12">PAL-ZL1</strain>
    </source>
</reference>
<sequence>MIGRPTACFGVGRGFPCGCLLLELAVETSHALELPLNRHSSGVSNPATCVPTLAELNHFSFLALLRPPKHFLKPKSTSTNPSMINSIGSPTHTSVSHADRNYASDIDHQPVRFVHTISEAGRLLPSASQWNSMELDFHLAPQSNTTHDSLPSRYSKSFDYELVITDKKYFKRFVYVSIFIVFVVLAIVLLVQFLPHKHKHHGKSKNITLALNQALMFFDAQNEEIIFSAGNYPSNSPVKFRGSSGLQDGNTSNPPADLKGGFYDSGKNIKFSFPTAYTITLLSWTVIEYHDKYDSIGELDHVKDIIRWGSDYLLKIFDPPNSTTAPIVGRNHTNGYNDVTCWQRPEDMNYMRPVSACNETASDLAGEIMAALSAASIVFKEDTGYSIKLIQSAEKLFEVATKNDTGHHQGTYTAVEDCGGEARMYYDSSGYQDELIWGATWLFFATGNTSYLGYATSSFSAAEGEETASEQGVFYWNNKLTANAVLLTRLRYFHDLGYPYEVGLGSSSNKIDLLICSYLSHEIYSRTPGGLILLRPDHGEPLQFAATASFLGKLYSDYLELLRRSGVSCSSEFYSVEMLREFSISQVNYILGDNPMKMSYMVGFGNKYPNHVHHRAASIPLDDQHYSCPEGDRWLYSTDPNPNILFGAMVAGPDKFDNFLDDRDKPWFTEPTIASNAGLVAALIALHDPPCKSSDSNGTNRGIDLTGIFKNLQLVPPAT</sequence>
<evidence type="ECO:0000256" key="3">
    <source>
        <dbReference type="ARBA" id="ARBA00022801"/>
    </source>
</evidence>
<comment type="caution">
    <text evidence="12">The sequence shown here is derived from an EMBL/GenBank/DDBJ whole genome shotgun (WGS) entry which is preliminary data.</text>
</comment>
<comment type="similarity">
    <text evidence="2 8 9">Belongs to the glycosyl hydrolase 9 (cellulase E) family.</text>
</comment>
<keyword evidence="3 8" id="KW-0378">Hydrolase</keyword>
<evidence type="ECO:0000256" key="4">
    <source>
        <dbReference type="ARBA" id="ARBA00023001"/>
    </source>
</evidence>
<dbReference type="AlphaFoldDB" id="A0A4U5PTU2"/>
<evidence type="ECO:0000256" key="7">
    <source>
        <dbReference type="ARBA" id="ARBA00023326"/>
    </source>
</evidence>
<proteinExistence type="inferred from homology"/>
<dbReference type="PROSITE" id="PS00592">
    <property type="entry name" value="GH9_2"/>
    <property type="match status" value="1"/>
</dbReference>
<feature type="active site" evidence="8">
    <location>
        <position position="613"/>
    </location>
</feature>
<evidence type="ECO:0000256" key="6">
    <source>
        <dbReference type="ARBA" id="ARBA00023295"/>
    </source>
</evidence>
<dbReference type="STRING" id="43335.A0A4U5PTU2"/>